<evidence type="ECO:0000256" key="3">
    <source>
        <dbReference type="ARBA" id="ARBA00022737"/>
    </source>
</evidence>
<sequence>MKKKKGKKLLFLLTTGPILEKCVIHVGLAGPMLKSHNQSMFLKKKSGVAFTHLSISGDGLVTDLQMAKRSWFNLIRRFFTPDTQGNQEKKNKRRKWVFFGKMKVKSRLPPISAPSPPRARTTTLTQAEEQQSKRALNVVLLTGVPQSTHQCREETKKEHSTTKVQADTLHSIHQCEKKIQEFAAIKIQTAFRGFLARKALHALKGIVKLQAIIRGRNVRRQAMNTLKCLQSIVNIQSQVSAKRIQMVEGTCDSDENKQFQQMSDKIIKMDTNSQRRWDGSIFTKEEAEALFLSKKDAAIKRERIREYAFNHRNSAESERNKVNGRWRYWLEQWVDTQVSKSKELEDLDTVLTSTPKPRVEYRGKQLKLRGLQRQYNIEGLDSPLAAPKRSFHRKQCSLGEDNSFSRSPIVPTYMAATESAKAKARSLSSPKLRPGSCDAYSDSYSPCKNKLSLISSTASEVKLGRPSAYQQRSPSLKNLPGPVKSNRTLKDLSFDSECSFRTWDQQSAFR</sequence>
<gene>
    <name evidence="9" type="ORF">RCOM_1453980</name>
</gene>
<dbReference type="PROSITE" id="PS50096">
    <property type="entry name" value="IQ"/>
    <property type="match status" value="2"/>
</dbReference>
<dbReference type="InParanoid" id="B9RGG5"/>
<feature type="region of interest" description="Disordered" evidence="7">
    <location>
        <begin position="464"/>
        <end position="484"/>
    </location>
</feature>
<evidence type="ECO:0000256" key="1">
    <source>
        <dbReference type="ARBA" id="ARBA00004496"/>
    </source>
</evidence>
<evidence type="ECO:0000256" key="5">
    <source>
        <dbReference type="ARBA" id="ARBA00024341"/>
    </source>
</evidence>
<dbReference type="CDD" id="cd23767">
    <property type="entry name" value="IQCD"/>
    <property type="match status" value="1"/>
</dbReference>
<dbReference type="EMBL" id="EQ973778">
    <property type="protein sequence ID" value="EEF49620.1"/>
    <property type="molecule type" value="Genomic_DNA"/>
</dbReference>
<dbReference type="Pfam" id="PF13178">
    <property type="entry name" value="DUF4005"/>
    <property type="match status" value="1"/>
</dbReference>
<evidence type="ECO:0000256" key="2">
    <source>
        <dbReference type="ARBA" id="ARBA00022490"/>
    </source>
</evidence>
<dbReference type="PANTHER" id="PTHR32295">
    <property type="entry name" value="IQ-DOMAIN 5-RELATED"/>
    <property type="match status" value="1"/>
</dbReference>
<evidence type="ECO:0000313" key="10">
    <source>
        <dbReference type="Proteomes" id="UP000008311"/>
    </source>
</evidence>
<dbReference type="PANTHER" id="PTHR32295:SF41">
    <property type="entry name" value="PROTEIN IQ-DOMAIN 11"/>
    <property type="match status" value="1"/>
</dbReference>
<proteinExistence type="inferred from homology"/>
<keyword evidence="2" id="KW-0963">Cytoplasm</keyword>
<dbReference type="AlphaFoldDB" id="B9RGG5"/>
<keyword evidence="10" id="KW-1185">Reference proteome</keyword>
<dbReference type="InterPro" id="IPR025064">
    <property type="entry name" value="DUF4005"/>
</dbReference>
<evidence type="ECO:0000256" key="7">
    <source>
        <dbReference type="SAM" id="MobiDB-lite"/>
    </source>
</evidence>
<dbReference type="GO" id="GO:0005516">
    <property type="term" value="F:calmodulin binding"/>
    <property type="evidence" value="ECO:0007669"/>
    <property type="project" value="UniProtKB-KW"/>
</dbReference>
<feature type="domain" description="DUF4005" evidence="8">
    <location>
        <begin position="396"/>
        <end position="466"/>
    </location>
</feature>
<dbReference type="FunFam" id="1.20.5.190:FF:000062">
    <property type="entry name" value="IQ-domain 11"/>
    <property type="match status" value="1"/>
</dbReference>
<comment type="subunit">
    <text evidence="6">Binds to multiple calmodulin (CaM) in the presence of Ca(2+) and CaM-like proteins.</text>
</comment>
<evidence type="ECO:0000256" key="6">
    <source>
        <dbReference type="ARBA" id="ARBA00024378"/>
    </source>
</evidence>
<dbReference type="Pfam" id="PF00612">
    <property type="entry name" value="IQ"/>
    <property type="match status" value="2"/>
</dbReference>
<keyword evidence="3" id="KW-0677">Repeat</keyword>
<dbReference type="eggNOG" id="ENOG502QVDD">
    <property type="taxonomic scope" value="Eukaryota"/>
</dbReference>
<accession>B9RGG5</accession>
<comment type="subcellular location">
    <subcellularLocation>
        <location evidence="1">Cytoplasm</location>
    </subcellularLocation>
</comment>
<dbReference type="Proteomes" id="UP000008311">
    <property type="component" value="Unassembled WGS sequence"/>
</dbReference>
<dbReference type="STRING" id="3988.B9RGG5"/>
<keyword evidence="4" id="KW-0112">Calmodulin-binding</keyword>
<evidence type="ECO:0000256" key="4">
    <source>
        <dbReference type="ARBA" id="ARBA00022860"/>
    </source>
</evidence>
<reference evidence="10" key="1">
    <citation type="journal article" date="2010" name="Nat. Biotechnol.">
        <title>Draft genome sequence of the oilseed species Ricinus communis.</title>
        <authorList>
            <person name="Chan A.P."/>
            <person name="Crabtree J."/>
            <person name="Zhao Q."/>
            <person name="Lorenzi H."/>
            <person name="Orvis J."/>
            <person name="Puiu D."/>
            <person name="Melake-Berhan A."/>
            <person name="Jones K.M."/>
            <person name="Redman J."/>
            <person name="Chen G."/>
            <person name="Cahoon E.B."/>
            <person name="Gedil M."/>
            <person name="Stanke M."/>
            <person name="Haas B.J."/>
            <person name="Wortman J.R."/>
            <person name="Fraser-Liggett C.M."/>
            <person name="Ravel J."/>
            <person name="Rabinowicz P.D."/>
        </authorList>
    </citation>
    <scope>NUCLEOTIDE SEQUENCE [LARGE SCALE GENOMIC DNA]</scope>
    <source>
        <strain evidence="10">cv. Hale</strain>
    </source>
</reference>
<comment type="similarity">
    <text evidence="5">Belongs to the IQD family.</text>
</comment>
<organism evidence="9 10">
    <name type="scientific">Ricinus communis</name>
    <name type="common">Castor bean</name>
    <dbReference type="NCBI Taxonomy" id="3988"/>
    <lineage>
        <taxon>Eukaryota</taxon>
        <taxon>Viridiplantae</taxon>
        <taxon>Streptophyta</taxon>
        <taxon>Embryophyta</taxon>
        <taxon>Tracheophyta</taxon>
        <taxon>Spermatophyta</taxon>
        <taxon>Magnoliopsida</taxon>
        <taxon>eudicotyledons</taxon>
        <taxon>Gunneridae</taxon>
        <taxon>Pentapetalae</taxon>
        <taxon>rosids</taxon>
        <taxon>fabids</taxon>
        <taxon>Malpighiales</taxon>
        <taxon>Euphorbiaceae</taxon>
        <taxon>Acalyphoideae</taxon>
        <taxon>Acalypheae</taxon>
        <taxon>Ricinus</taxon>
    </lineage>
</organism>
<evidence type="ECO:0000313" key="9">
    <source>
        <dbReference type="EMBL" id="EEF49620.1"/>
    </source>
</evidence>
<dbReference type="Gene3D" id="1.20.5.190">
    <property type="match status" value="1"/>
</dbReference>
<dbReference type="SMART" id="SM00015">
    <property type="entry name" value="IQ"/>
    <property type="match status" value="2"/>
</dbReference>
<name>B9RGG5_RICCO</name>
<dbReference type="GO" id="GO:0005737">
    <property type="term" value="C:cytoplasm"/>
    <property type="evidence" value="ECO:0007669"/>
    <property type="project" value="UniProtKB-SubCell"/>
</dbReference>
<protein>
    <recommendedName>
        <fullName evidence="8">DUF4005 domain-containing protein</fullName>
    </recommendedName>
</protein>
<evidence type="ECO:0000259" key="8">
    <source>
        <dbReference type="Pfam" id="PF13178"/>
    </source>
</evidence>
<dbReference type="FunCoup" id="B9RGG5">
    <property type="interactions" value="657"/>
</dbReference>
<dbReference type="InterPro" id="IPR000048">
    <property type="entry name" value="IQ_motif_EF-hand-BS"/>
</dbReference>